<organism evidence="9 10">
    <name type="scientific">Brachybacterium tyrofermentans</name>
    <dbReference type="NCBI Taxonomy" id="47848"/>
    <lineage>
        <taxon>Bacteria</taxon>
        <taxon>Bacillati</taxon>
        <taxon>Actinomycetota</taxon>
        <taxon>Actinomycetes</taxon>
        <taxon>Micrococcales</taxon>
        <taxon>Dermabacteraceae</taxon>
        <taxon>Brachybacterium</taxon>
    </lineage>
</organism>
<dbReference type="NCBIfam" id="TIGR02937">
    <property type="entry name" value="sigma70-ECF"/>
    <property type="match status" value="1"/>
</dbReference>
<comment type="similarity">
    <text evidence="1">Belongs to the sigma-70 factor family. ECF subfamily.</text>
</comment>
<feature type="domain" description="RNA polymerase sigma-70 region 2" evidence="7">
    <location>
        <begin position="49"/>
        <end position="111"/>
    </location>
</feature>
<dbReference type="SUPFAM" id="SSF54427">
    <property type="entry name" value="NTF2-like"/>
    <property type="match status" value="1"/>
</dbReference>
<dbReference type="InterPro" id="IPR013324">
    <property type="entry name" value="RNA_pol_sigma_r3/r4-like"/>
</dbReference>
<dbReference type="Pfam" id="PF08281">
    <property type="entry name" value="Sigma70_r4_2"/>
    <property type="match status" value="1"/>
</dbReference>
<evidence type="ECO:0000259" key="8">
    <source>
        <dbReference type="Pfam" id="PF08281"/>
    </source>
</evidence>
<evidence type="ECO:0000256" key="1">
    <source>
        <dbReference type="ARBA" id="ARBA00010641"/>
    </source>
</evidence>
<evidence type="ECO:0000256" key="3">
    <source>
        <dbReference type="ARBA" id="ARBA00023015"/>
    </source>
</evidence>
<sequence length="319" mass="34528">MDANRNEPTPARHSGDGGDDADSGAAAEASGTGAEAVAGTRADELAQRFERERSRLVSLASRVLGDPNEAQDIVQQAWLRLDRTEQDIDNLPAWLTTVTTRLCLDRLRRRTPVPEEDHELPEPAPDPAEDVALADTVGVALQLVLDRLSPNERVAFVMHDSFGFEFTTIAAALDTTPQAARKLASRARAKVTQPRAEDALADWEVVDAFMAAAREGNFTRLVQLLAPDAVVRGDQQAIETGTPAAIDGREDVASFFNGSAHAALPTSIDGRAGSAWYHRGQAMVLFDFTIVDGQVSRIDFRADPDIIGRVVRRDGADPR</sequence>
<dbReference type="PANTHER" id="PTHR30173:SF43">
    <property type="entry name" value="ECF RNA POLYMERASE SIGMA FACTOR SIGI-RELATED"/>
    <property type="match status" value="1"/>
</dbReference>
<dbReference type="Gene3D" id="1.10.1740.10">
    <property type="match status" value="1"/>
</dbReference>
<evidence type="ECO:0000256" key="5">
    <source>
        <dbReference type="ARBA" id="ARBA00023163"/>
    </source>
</evidence>
<name>A0ABW0FFE1_9MICO</name>
<keyword evidence="4" id="KW-0731">Sigma factor</keyword>
<dbReference type="InterPro" id="IPR013249">
    <property type="entry name" value="RNA_pol_sigma70_r4_t2"/>
</dbReference>
<dbReference type="InterPro" id="IPR052704">
    <property type="entry name" value="ECF_Sigma-70_Domain"/>
</dbReference>
<dbReference type="InterPro" id="IPR032710">
    <property type="entry name" value="NTF2-like_dom_sf"/>
</dbReference>
<keyword evidence="5" id="KW-0804">Transcription</keyword>
<reference evidence="10" key="1">
    <citation type="journal article" date="2019" name="Int. J. Syst. Evol. Microbiol.">
        <title>The Global Catalogue of Microorganisms (GCM) 10K type strain sequencing project: providing services to taxonomists for standard genome sequencing and annotation.</title>
        <authorList>
            <consortium name="The Broad Institute Genomics Platform"/>
            <consortium name="The Broad Institute Genome Sequencing Center for Infectious Disease"/>
            <person name="Wu L."/>
            <person name="Ma J."/>
        </authorList>
    </citation>
    <scope>NUCLEOTIDE SEQUENCE [LARGE SCALE GENOMIC DNA]</scope>
    <source>
        <strain evidence="10">CGMCC 1.16455</strain>
    </source>
</reference>
<gene>
    <name evidence="9" type="ORF">ACFPK8_07255</name>
</gene>
<protein>
    <submittedName>
        <fullName evidence="9">Sigma-70 family RNA polymerase sigma factor</fullName>
    </submittedName>
</protein>
<dbReference type="Pfam" id="PF04542">
    <property type="entry name" value="Sigma70_r2"/>
    <property type="match status" value="1"/>
</dbReference>
<dbReference type="GeneID" id="303297529"/>
<dbReference type="SUPFAM" id="SSF88659">
    <property type="entry name" value="Sigma3 and sigma4 domains of RNA polymerase sigma factors"/>
    <property type="match status" value="1"/>
</dbReference>
<comment type="caution">
    <text evidence="9">The sequence shown here is derived from an EMBL/GenBank/DDBJ whole genome shotgun (WGS) entry which is preliminary data.</text>
</comment>
<evidence type="ECO:0000313" key="10">
    <source>
        <dbReference type="Proteomes" id="UP001595937"/>
    </source>
</evidence>
<evidence type="ECO:0000259" key="7">
    <source>
        <dbReference type="Pfam" id="PF04542"/>
    </source>
</evidence>
<dbReference type="Proteomes" id="UP001595937">
    <property type="component" value="Unassembled WGS sequence"/>
</dbReference>
<dbReference type="InterPro" id="IPR036388">
    <property type="entry name" value="WH-like_DNA-bd_sf"/>
</dbReference>
<feature type="domain" description="RNA polymerase sigma factor 70 region 4 type 2" evidence="8">
    <location>
        <begin position="140"/>
        <end position="190"/>
    </location>
</feature>
<dbReference type="InterPro" id="IPR007627">
    <property type="entry name" value="RNA_pol_sigma70_r2"/>
</dbReference>
<accession>A0ABW0FFE1</accession>
<dbReference type="PANTHER" id="PTHR30173">
    <property type="entry name" value="SIGMA 19 FACTOR"/>
    <property type="match status" value="1"/>
</dbReference>
<comment type="subunit">
    <text evidence="2">Interacts transiently with the RNA polymerase catalytic core formed by RpoA, RpoB, RpoC and RpoZ (2 alpha, 1 beta, 1 beta' and 1 omega subunit) to form the RNA polymerase holoenzyme that can initiate transcription.</text>
</comment>
<dbReference type="InterPro" id="IPR014284">
    <property type="entry name" value="RNA_pol_sigma-70_dom"/>
</dbReference>
<evidence type="ECO:0000313" key="9">
    <source>
        <dbReference type="EMBL" id="MFC5297306.1"/>
    </source>
</evidence>
<evidence type="ECO:0000256" key="6">
    <source>
        <dbReference type="SAM" id="MobiDB-lite"/>
    </source>
</evidence>
<keyword evidence="3" id="KW-0805">Transcription regulation</keyword>
<proteinExistence type="inferred from homology"/>
<dbReference type="EMBL" id="JBHSLN010000020">
    <property type="protein sequence ID" value="MFC5297306.1"/>
    <property type="molecule type" value="Genomic_DNA"/>
</dbReference>
<feature type="compositionally biased region" description="Low complexity" evidence="6">
    <location>
        <begin position="23"/>
        <end position="40"/>
    </location>
</feature>
<dbReference type="Gene3D" id="3.10.450.50">
    <property type="match status" value="1"/>
</dbReference>
<evidence type="ECO:0000256" key="2">
    <source>
        <dbReference type="ARBA" id="ARBA00011344"/>
    </source>
</evidence>
<feature type="region of interest" description="Disordered" evidence="6">
    <location>
        <begin position="1"/>
        <end position="44"/>
    </location>
</feature>
<evidence type="ECO:0000256" key="4">
    <source>
        <dbReference type="ARBA" id="ARBA00023082"/>
    </source>
</evidence>
<dbReference type="Gene3D" id="1.10.10.10">
    <property type="entry name" value="Winged helix-like DNA-binding domain superfamily/Winged helix DNA-binding domain"/>
    <property type="match status" value="1"/>
</dbReference>
<keyword evidence="10" id="KW-1185">Reference proteome</keyword>
<dbReference type="InterPro" id="IPR013325">
    <property type="entry name" value="RNA_pol_sigma_r2"/>
</dbReference>
<dbReference type="RefSeq" id="WP_343924254.1">
    <property type="nucleotide sequence ID" value="NZ_BAAAIR010000038.1"/>
</dbReference>
<dbReference type="SUPFAM" id="SSF88946">
    <property type="entry name" value="Sigma2 domain of RNA polymerase sigma factors"/>
    <property type="match status" value="1"/>
</dbReference>